<sequence length="602" mass="65998">MSGSNRSTALPAHDFPVATNWDASLNEGRGGPRPGGTDGIGEVRLNGGAVEAVLPLQDDDSGNPYLYRTEKYALFAGEPGGERMRAPAYECYIGETYSLYRVTEEVVRKLSDDCLAATRYPAVVRRFDTGANELADVPAFQLVHGCVVGEGQHRSMATFILPPYWRPDSVQGYTALFSGFYDQNENVFGSVGPPLLKALGDSLKSTGRGSVGIVWNGGGSIGTRTLQGSIYGNLNDLFAEANRRFRVDPHAIVAVGGSRGAIAGLVAAGNPQRSGYSIPYLVCYNPPLFFGDDPSELLNPAFPVRWDAVRGDIGYKEAWRPGWTGPDGESAIERFLTLQFGTADRDLIVQELGPASDRLLQGLKDSGTKVCLNHGTHDAFTPSWPAFEWAERARRRGVPVRHEIGYRFGHNNCTDPYARAAECLAALVKGEELLAEGTWHYCRASEAADEWALSERFEPTVQPAFLEVPKAVIPGFPIYLAVYGSAGMAYSVEVLEKREETWGEAFVLAAGVLSKRDGFAHDGSYRKIMMNVPDRLIPGTYAYRFRYRREGEAAWSEARLLPHPGEEGPAVWEVLSDIPNFTDAAWLERTMRHAIGWGLSER</sequence>
<dbReference type="EMBL" id="QRDZ01000004">
    <property type="protein sequence ID" value="RED85560.1"/>
    <property type="molecule type" value="Genomic_DNA"/>
</dbReference>
<name>A0A3D9KGY9_9BACL</name>
<evidence type="ECO:0000313" key="2">
    <source>
        <dbReference type="EMBL" id="RED85560.1"/>
    </source>
</evidence>
<proteinExistence type="predicted"/>
<feature type="region of interest" description="Disordered" evidence="1">
    <location>
        <begin position="21"/>
        <end position="40"/>
    </location>
</feature>
<keyword evidence="3" id="KW-1185">Reference proteome</keyword>
<protein>
    <submittedName>
        <fullName evidence="2">Uncharacterized protein</fullName>
    </submittedName>
</protein>
<dbReference type="RefSeq" id="WP_116059976.1">
    <property type="nucleotide sequence ID" value="NZ_QRDZ01000004.1"/>
</dbReference>
<feature type="compositionally biased region" description="Gly residues" evidence="1">
    <location>
        <begin position="28"/>
        <end position="39"/>
    </location>
</feature>
<gene>
    <name evidence="2" type="ORF">DFP98_104265</name>
</gene>
<organism evidence="2 3">
    <name type="scientific">Cohnella phaseoli</name>
    <dbReference type="NCBI Taxonomy" id="456490"/>
    <lineage>
        <taxon>Bacteria</taxon>
        <taxon>Bacillati</taxon>
        <taxon>Bacillota</taxon>
        <taxon>Bacilli</taxon>
        <taxon>Bacillales</taxon>
        <taxon>Paenibacillaceae</taxon>
        <taxon>Cohnella</taxon>
    </lineage>
</organism>
<dbReference type="AlphaFoldDB" id="A0A3D9KGY9"/>
<reference evidence="2 3" key="1">
    <citation type="submission" date="2018-07" db="EMBL/GenBank/DDBJ databases">
        <title>Genomic Encyclopedia of Type Strains, Phase III (KMG-III): the genomes of soil and plant-associated and newly described type strains.</title>
        <authorList>
            <person name="Whitman W."/>
        </authorList>
    </citation>
    <scope>NUCLEOTIDE SEQUENCE [LARGE SCALE GENOMIC DNA]</scope>
    <source>
        <strain evidence="2 3">CECT 7287</strain>
    </source>
</reference>
<dbReference type="Proteomes" id="UP000256977">
    <property type="component" value="Unassembled WGS sequence"/>
</dbReference>
<dbReference type="InterPro" id="IPR029058">
    <property type="entry name" value="AB_hydrolase_fold"/>
</dbReference>
<dbReference type="SUPFAM" id="SSF53474">
    <property type="entry name" value="alpha/beta-Hydrolases"/>
    <property type="match status" value="1"/>
</dbReference>
<dbReference type="OrthoDB" id="2502494at2"/>
<dbReference type="Gene3D" id="3.40.50.1820">
    <property type="entry name" value="alpha/beta hydrolase"/>
    <property type="match status" value="1"/>
</dbReference>
<evidence type="ECO:0000256" key="1">
    <source>
        <dbReference type="SAM" id="MobiDB-lite"/>
    </source>
</evidence>
<comment type="caution">
    <text evidence="2">The sequence shown here is derived from an EMBL/GenBank/DDBJ whole genome shotgun (WGS) entry which is preliminary data.</text>
</comment>
<evidence type="ECO:0000313" key="3">
    <source>
        <dbReference type="Proteomes" id="UP000256977"/>
    </source>
</evidence>
<accession>A0A3D9KGY9</accession>